<proteinExistence type="predicted"/>
<dbReference type="AlphaFoldDB" id="A0A6I6D886"/>
<dbReference type="PROSITE" id="PS51459">
    <property type="entry name" value="FIDO"/>
    <property type="match status" value="1"/>
</dbReference>
<dbReference type="Gene3D" id="1.20.120.1870">
    <property type="entry name" value="Fic/DOC protein, Fido domain"/>
    <property type="match status" value="1"/>
</dbReference>
<dbReference type="SUPFAM" id="SSF140931">
    <property type="entry name" value="Fic-like"/>
    <property type="match status" value="1"/>
</dbReference>
<feature type="domain" description="Fido" evidence="1">
    <location>
        <begin position="5"/>
        <end position="123"/>
    </location>
</feature>
<dbReference type="InterPro" id="IPR003812">
    <property type="entry name" value="Fido"/>
</dbReference>
<evidence type="ECO:0000313" key="2">
    <source>
        <dbReference type="EMBL" id="QGT98797.1"/>
    </source>
</evidence>
<dbReference type="PANTHER" id="PTHR39426:SF1">
    <property type="entry name" value="HOMOLOGY TO DEATH-ON-CURING PROTEIN OF PHAGE P1"/>
    <property type="match status" value="1"/>
</dbReference>
<keyword evidence="3" id="KW-1185">Reference proteome</keyword>
<accession>A0A6I6D886</accession>
<name>A0A6I6D886_9FIRM</name>
<gene>
    <name evidence="2" type="ORF">SYNTR_0204</name>
</gene>
<dbReference type="EMBL" id="CP046457">
    <property type="protein sequence ID" value="QGT98797.1"/>
    <property type="molecule type" value="Genomic_DNA"/>
</dbReference>
<sequence length="128" mass="14444">MIKWIDLDTVLEIHQKVIKSTGGSNGVRDLNALDSAIYSPLATFDKQELYPDIIEKVAVLLYYIVNNHPFIDGNKRTAFVVALTVFVANGYSLKFTQAEVIKFMLNVASGGSNYQQITKWFTEHLETK</sequence>
<dbReference type="GO" id="GO:0016301">
    <property type="term" value="F:kinase activity"/>
    <property type="evidence" value="ECO:0007669"/>
    <property type="project" value="InterPro"/>
</dbReference>
<dbReference type="Proteomes" id="UP000426444">
    <property type="component" value="Chromosome"/>
</dbReference>
<reference evidence="3" key="1">
    <citation type="journal article" date="2019" name="Microbiology">
        <title>Complete Genome Sequence of an Uncultured Bacterium of the Candidate Phylum Bipolaricaulota.</title>
        <authorList>
            <person name="Kadnikov V.V."/>
            <person name="Mardanov A.V."/>
            <person name="Beletsky A.V."/>
            <person name="Frank Y.A."/>
            <person name="Karnachuk O.V."/>
            <person name="Ravin N.V."/>
        </authorList>
    </citation>
    <scope>NUCLEOTIDE SEQUENCE [LARGE SCALE GENOMIC DNA]</scope>
</reference>
<dbReference type="Pfam" id="PF02661">
    <property type="entry name" value="Fic"/>
    <property type="match status" value="1"/>
</dbReference>
<dbReference type="OrthoDB" id="9802752at2"/>
<dbReference type="InterPro" id="IPR036597">
    <property type="entry name" value="Fido-like_dom_sf"/>
</dbReference>
<evidence type="ECO:0000259" key="1">
    <source>
        <dbReference type="PROSITE" id="PS51459"/>
    </source>
</evidence>
<dbReference type="InterPro" id="IPR053737">
    <property type="entry name" value="Type_II_TA_Toxin"/>
</dbReference>
<dbReference type="KEGG" id="salq:SYNTR_0204"/>
<protein>
    <submittedName>
        <fullName evidence="2">Death on curing protein, Doc toxin</fullName>
    </submittedName>
</protein>
<dbReference type="PANTHER" id="PTHR39426">
    <property type="entry name" value="HOMOLOGY TO DEATH-ON-CURING PROTEIN OF PHAGE P1"/>
    <property type="match status" value="1"/>
</dbReference>
<organism evidence="2 3">
    <name type="scientific">Candidatus Syntrophocurvum alkaliphilum</name>
    <dbReference type="NCBI Taxonomy" id="2293317"/>
    <lineage>
        <taxon>Bacteria</taxon>
        <taxon>Bacillati</taxon>
        <taxon>Bacillota</taxon>
        <taxon>Clostridia</taxon>
        <taxon>Eubacteriales</taxon>
        <taxon>Syntrophomonadaceae</taxon>
        <taxon>Candidatus Syntrophocurvum</taxon>
    </lineage>
</organism>
<dbReference type="RefSeq" id="WP_156202753.1">
    <property type="nucleotide sequence ID" value="NZ_CP046457.1"/>
</dbReference>
<evidence type="ECO:0000313" key="3">
    <source>
        <dbReference type="Proteomes" id="UP000426444"/>
    </source>
</evidence>
<dbReference type="PIRSF" id="PIRSF018297">
    <property type="entry name" value="Doc"/>
    <property type="match status" value="1"/>
</dbReference>
<dbReference type="InterPro" id="IPR006440">
    <property type="entry name" value="Doc"/>
</dbReference>
<dbReference type="NCBIfam" id="TIGR01550">
    <property type="entry name" value="DOC_P1"/>
    <property type="match status" value="1"/>
</dbReference>